<evidence type="ECO:0000256" key="5">
    <source>
        <dbReference type="RuleBase" id="RU361277"/>
    </source>
</evidence>
<keyword evidence="8" id="KW-1185">Reference proteome</keyword>
<name>A0A178ZWS8_9EURO</name>
<dbReference type="AlphaFoldDB" id="A0A178ZWS8"/>
<evidence type="ECO:0000256" key="3">
    <source>
        <dbReference type="ARBA" id="ARBA00022833"/>
    </source>
</evidence>
<dbReference type="SMART" id="SM00829">
    <property type="entry name" value="PKS_ER"/>
    <property type="match status" value="1"/>
</dbReference>
<evidence type="ECO:0000256" key="2">
    <source>
        <dbReference type="ARBA" id="ARBA00022723"/>
    </source>
</evidence>
<comment type="cofactor">
    <cofactor evidence="1 5">
        <name>Zn(2+)</name>
        <dbReference type="ChEBI" id="CHEBI:29105"/>
    </cofactor>
</comment>
<dbReference type="SUPFAM" id="SSF50129">
    <property type="entry name" value="GroES-like"/>
    <property type="match status" value="1"/>
</dbReference>
<evidence type="ECO:0000256" key="4">
    <source>
        <dbReference type="ARBA" id="ARBA00023002"/>
    </source>
</evidence>
<keyword evidence="4" id="KW-0560">Oxidoreductase</keyword>
<dbReference type="CDD" id="cd05283">
    <property type="entry name" value="CAD1"/>
    <property type="match status" value="1"/>
</dbReference>
<dbReference type="GO" id="GO:0016616">
    <property type="term" value="F:oxidoreductase activity, acting on the CH-OH group of donors, NAD or NADP as acceptor"/>
    <property type="evidence" value="ECO:0007669"/>
    <property type="project" value="InterPro"/>
</dbReference>
<evidence type="ECO:0000313" key="8">
    <source>
        <dbReference type="Proteomes" id="UP000078343"/>
    </source>
</evidence>
<keyword evidence="3 5" id="KW-0862">Zinc</keyword>
<protein>
    <recommendedName>
        <fullName evidence="6">Enoyl reductase (ER) domain-containing protein</fullName>
    </recommendedName>
</protein>
<dbReference type="InterPro" id="IPR047109">
    <property type="entry name" value="CAD-like"/>
</dbReference>
<dbReference type="InterPro" id="IPR020843">
    <property type="entry name" value="ER"/>
</dbReference>
<reference evidence="7 8" key="1">
    <citation type="submission" date="2016-04" db="EMBL/GenBank/DDBJ databases">
        <title>Draft genome of Fonsecaea erecta CBS 125763.</title>
        <authorList>
            <person name="Weiss V.A."/>
            <person name="Vicente V.A."/>
            <person name="Raittz R.T."/>
            <person name="Moreno L.F."/>
            <person name="De Souza E.M."/>
            <person name="Pedrosa F.O."/>
            <person name="Steffens M.B."/>
            <person name="Faoro H."/>
            <person name="Tadra-Sfeir M.Z."/>
            <person name="Najafzadeh M.J."/>
            <person name="Felipe M.S."/>
            <person name="Teixeira M."/>
            <person name="Sun J."/>
            <person name="Xi L."/>
            <person name="Gomes R."/>
            <person name="De Azevedo C.M."/>
            <person name="Salgado C.G."/>
            <person name="Da Silva M.B."/>
            <person name="Nascimento M.F."/>
            <person name="Queiroz-Telles F."/>
            <person name="Attili D.S."/>
            <person name="Gorbushina A."/>
        </authorList>
    </citation>
    <scope>NUCLEOTIDE SEQUENCE [LARGE SCALE GENOMIC DNA]</scope>
    <source>
        <strain evidence="7 8">CBS 125763</strain>
    </source>
</reference>
<dbReference type="PROSITE" id="PS00059">
    <property type="entry name" value="ADH_ZINC"/>
    <property type="match status" value="1"/>
</dbReference>
<feature type="domain" description="Enoyl reductase (ER)" evidence="6">
    <location>
        <begin position="9"/>
        <end position="326"/>
    </location>
</feature>
<dbReference type="Gene3D" id="3.40.50.720">
    <property type="entry name" value="NAD(P)-binding Rossmann-like Domain"/>
    <property type="match status" value="1"/>
</dbReference>
<dbReference type="STRING" id="1367422.A0A178ZWS8"/>
<evidence type="ECO:0000256" key="1">
    <source>
        <dbReference type="ARBA" id="ARBA00001947"/>
    </source>
</evidence>
<dbReference type="InterPro" id="IPR013149">
    <property type="entry name" value="ADH-like_C"/>
</dbReference>
<dbReference type="PANTHER" id="PTHR42683">
    <property type="entry name" value="ALDEHYDE REDUCTASE"/>
    <property type="match status" value="1"/>
</dbReference>
<dbReference type="Proteomes" id="UP000078343">
    <property type="component" value="Unassembled WGS sequence"/>
</dbReference>
<evidence type="ECO:0000259" key="6">
    <source>
        <dbReference type="SMART" id="SM00829"/>
    </source>
</evidence>
<dbReference type="Pfam" id="PF08240">
    <property type="entry name" value="ADH_N"/>
    <property type="match status" value="1"/>
</dbReference>
<dbReference type="InterPro" id="IPR036291">
    <property type="entry name" value="NAD(P)-bd_dom_sf"/>
</dbReference>
<evidence type="ECO:0000313" key="7">
    <source>
        <dbReference type="EMBL" id="OAP64234.1"/>
    </source>
</evidence>
<dbReference type="EMBL" id="LVYI01000001">
    <property type="protein sequence ID" value="OAP64234.1"/>
    <property type="molecule type" value="Genomic_DNA"/>
</dbReference>
<organism evidence="7 8">
    <name type="scientific">Fonsecaea erecta</name>
    <dbReference type="NCBI Taxonomy" id="1367422"/>
    <lineage>
        <taxon>Eukaryota</taxon>
        <taxon>Fungi</taxon>
        <taxon>Dikarya</taxon>
        <taxon>Ascomycota</taxon>
        <taxon>Pezizomycotina</taxon>
        <taxon>Eurotiomycetes</taxon>
        <taxon>Chaetothyriomycetidae</taxon>
        <taxon>Chaetothyriales</taxon>
        <taxon>Herpotrichiellaceae</taxon>
        <taxon>Fonsecaea</taxon>
    </lineage>
</organism>
<dbReference type="Gene3D" id="3.90.180.10">
    <property type="entry name" value="Medium-chain alcohol dehydrogenases, catalytic domain"/>
    <property type="match status" value="1"/>
</dbReference>
<dbReference type="InterPro" id="IPR013154">
    <property type="entry name" value="ADH-like_N"/>
</dbReference>
<dbReference type="InterPro" id="IPR011032">
    <property type="entry name" value="GroES-like_sf"/>
</dbReference>
<dbReference type="FunFam" id="3.40.50.720:FF:000022">
    <property type="entry name" value="Cinnamyl alcohol dehydrogenase"/>
    <property type="match status" value="1"/>
</dbReference>
<gene>
    <name evidence="7" type="ORF">AYL99_00206</name>
</gene>
<sequence length="328" mass="34999">MAQTFVMRGVEGKVKKTPAEIPELKANEVLVKISHSGLCGTDLFYIEPGCALGHEGVGTVEKVGSAVTAHKIGDRVGGGYLRSSCGQCKYCLTGKDIMCYQRDIYGAAGFSNGTFATYYIATEGYVYAIPESMPSEIAAPLQCAGATVYSALKTYYQPGMRVGVLGIGGLGHLAIQFAAKMGAPTTVFSTSPSKEKEARDFGASSFVVLGQEHTLDAPVDLLLITSHKAPDWSTFMSEKVVARGASIVVLGAIGMSLEFPFLPYFFNCYNLVTNLVASRATHAEMLAFAAQHGVKPLVEEFAMDEAGMAEAVTKLQQGKIRYRAVLKA</sequence>
<dbReference type="OrthoDB" id="1879366at2759"/>
<dbReference type="GeneID" id="30004376"/>
<dbReference type="InterPro" id="IPR002328">
    <property type="entry name" value="ADH_Zn_CS"/>
</dbReference>
<comment type="caution">
    <text evidence="7">The sequence shown here is derived from an EMBL/GenBank/DDBJ whole genome shotgun (WGS) entry which is preliminary data.</text>
</comment>
<dbReference type="RefSeq" id="XP_018697601.1">
    <property type="nucleotide sequence ID" value="XM_018831722.1"/>
</dbReference>
<dbReference type="SUPFAM" id="SSF51735">
    <property type="entry name" value="NAD(P)-binding Rossmann-fold domains"/>
    <property type="match status" value="1"/>
</dbReference>
<comment type="similarity">
    <text evidence="5">Belongs to the zinc-containing alcohol dehydrogenase family.</text>
</comment>
<dbReference type="Pfam" id="PF00107">
    <property type="entry name" value="ADH_zinc_N"/>
    <property type="match status" value="1"/>
</dbReference>
<keyword evidence="2 5" id="KW-0479">Metal-binding</keyword>
<accession>A0A178ZWS8</accession>
<dbReference type="GO" id="GO:0008270">
    <property type="term" value="F:zinc ion binding"/>
    <property type="evidence" value="ECO:0007669"/>
    <property type="project" value="InterPro"/>
</dbReference>
<proteinExistence type="inferred from homology"/>